<dbReference type="AlphaFoldDB" id="B4QKZ7"/>
<reference evidence="1 2" key="1">
    <citation type="journal article" date="2007" name="Nature">
        <title>Evolution of genes and genomes on the Drosophila phylogeny.</title>
        <authorList>
            <consortium name="Drosophila 12 Genomes Consortium"/>
            <person name="Clark A.G."/>
            <person name="Eisen M.B."/>
            <person name="Smith D.R."/>
            <person name="Bergman C.M."/>
            <person name="Oliver B."/>
            <person name="Markow T.A."/>
            <person name="Kaufman T.C."/>
            <person name="Kellis M."/>
            <person name="Gelbart W."/>
            <person name="Iyer V.N."/>
            <person name="Pollard D.A."/>
            <person name="Sackton T.B."/>
            <person name="Larracuente A.M."/>
            <person name="Singh N.D."/>
            <person name="Abad J.P."/>
            <person name="Abt D.N."/>
            <person name="Adryan B."/>
            <person name="Aguade M."/>
            <person name="Akashi H."/>
            <person name="Anderson W.W."/>
            <person name="Aquadro C.F."/>
            <person name="Ardell D.H."/>
            <person name="Arguello R."/>
            <person name="Artieri C.G."/>
            <person name="Barbash D.A."/>
            <person name="Barker D."/>
            <person name="Barsanti P."/>
            <person name="Batterham P."/>
            <person name="Batzoglou S."/>
            <person name="Begun D."/>
            <person name="Bhutkar A."/>
            <person name="Blanco E."/>
            <person name="Bosak S.A."/>
            <person name="Bradley R.K."/>
            <person name="Brand A.D."/>
            <person name="Brent M.R."/>
            <person name="Brooks A.N."/>
            <person name="Brown R.H."/>
            <person name="Butlin R.K."/>
            <person name="Caggese C."/>
            <person name="Calvi B.R."/>
            <person name="Bernardo de Carvalho A."/>
            <person name="Caspi A."/>
            <person name="Castrezana S."/>
            <person name="Celniker S.E."/>
            <person name="Chang J.L."/>
            <person name="Chapple C."/>
            <person name="Chatterji S."/>
            <person name="Chinwalla A."/>
            <person name="Civetta A."/>
            <person name="Clifton S.W."/>
            <person name="Comeron J.M."/>
            <person name="Costello J.C."/>
            <person name="Coyne J.A."/>
            <person name="Daub J."/>
            <person name="David R.G."/>
            <person name="Delcher A.L."/>
            <person name="Delehaunty K."/>
            <person name="Do C.B."/>
            <person name="Ebling H."/>
            <person name="Edwards K."/>
            <person name="Eickbush T."/>
            <person name="Evans J.D."/>
            <person name="Filipski A."/>
            <person name="Findeiss S."/>
            <person name="Freyhult E."/>
            <person name="Fulton L."/>
            <person name="Fulton R."/>
            <person name="Garcia A.C."/>
            <person name="Gardiner A."/>
            <person name="Garfield D.A."/>
            <person name="Garvin B.E."/>
            <person name="Gibson G."/>
            <person name="Gilbert D."/>
            <person name="Gnerre S."/>
            <person name="Godfrey J."/>
            <person name="Good R."/>
            <person name="Gotea V."/>
            <person name="Gravely B."/>
            <person name="Greenberg A.J."/>
            <person name="Griffiths-Jones S."/>
            <person name="Gross S."/>
            <person name="Guigo R."/>
            <person name="Gustafson E.A."/>
            <person name="Haerty W."/>
            <person name="Hahn M.W."/>
            <person name="Halligan D.L."/>
            <person name="Halpern A.L."/>
            <person name="Halter G.M."/>
            <person name="Han M.V."/>
            <person name="Heger A."/>
            <person name="Hillier L."/>
            <person name="Hinrichs A.S."/>
            <person name="Holmes I."/>
            <person name="Hoskins R.A."/>
            <person name="Hubisz M.J."/>
            <person name="Hultmark D."/>
            <person name="Huntley M.A."/>
            <person name="Jaffe D.B."/>
            <person name="Jagadeeshan S."/>
            <person name="Jeck W.R."/>
            <person name="Johnson J."/>
            <person name="Jones C.D."/>
            <person name="Jordan W.C."/>
            <person name="Karpen G.H."/>
            <person name="Kataoka E."/>
            <person name="Keightley P.D."/>
            <person name="Kheradpour P."/>
            <person name="Kirkness E.F."/>
            <person name="Koerich L.B."/>
            <person name="Kristiansen K."/>
            <person name="Kudrna D."/>
            <person name="Kulathinal R.J."/>
            <person name="Kumar S."/>
            <person name="Kwok R."/>
            <person name="Lander E."/>
            <person name="Langley C.H."/>
            <person name="Lapoint R."/>
            <person name="Lazzaro B.P."/>
            <person name="Lee S.J."/>
            <person name="Levesque L."/>
            <person name="Li R."/>
            <person name="Lin C.F."/>
            <person name="Lin M.F."/>
            <person name="Lindblad-Toh K."/>
            <person name="Llopart A."/>
            <person name="Long M."/>
            <person name="Low L."/>
            <person name="Lozovsky E."/>
            <person name="Lu J."/>
            <person name="Luo M."/>
            <person name="Machado C.A."/>
            <person name="Makalowski W."/>
            <person name="Marzo M."/>
            <person name="Matsuda M."/>
            <person name="Matzkin L."/>
            <person name="McAllister B."/>
            <person name="McBride C.S."/>
            <person name="McKernan B."/>
            <person name="McKernan K."/>
            <person name="Mendez-Lago M."/>
            <person name="Minx P."/>
            <person name="Mollenhauer M.U."/>
            <person name="Montooth K."/>
            <person name="Mount S.M."/>
            <person name="Mu X."/>
            <person name="Myers E."/>
            <person name="Negre B."/>
            <person name="Newfeld S."/>
            <person name="Nielsen R."/>
            <person name="Noor M.A."/>
            <person name="O'Grady P."/>
            <person name="Pachter L."/>
            <person name="Papaceit M."/>
            <person name="Parisi M.J."/>
            <person name="Parisi M."/>
            <person name="Parts L."/>
            <person name="Pedersen J.S."/>
            <person name="Pesole G."/>
            <person name="Phillippy A.M."/>
            <person name="Ponting C.P."/>
            <person name="Pop M."/>
            <person name="Porcelli D."/>
            <person name="Powell J.R."/>
            <person name="Prohaska S."/>
            <person name="Pruitt K."/>
            <person name="Puig M."/>
            <person name="Quesneville H."/>
            <person name="Ram K.R."/>
            <person name="Rand D."/>
            <person name="Rasmussen M.D."/>
            <person name="Reed L.K."/>
            <person name="Reenan R."/>
            <person name="Reily A."/>
            <person name="Remington K.A."/>
            <person name="Rieger T.T."/>
            <person name="Ritchie M.G."/>
            <person name="Robin C."/>
            <person name="Rogers Y.H."/>
            <person name="Rohde C."/>
            <person name="Rozas J."/>
            <person name="Rubenfield M.J."/>
            <person name="Ruiz A."/>
            <person name="Russo S."/>
            <person name="Salzberg S.L."/>
            <person name="Sanchez-Gracia A."/>
            <person name="Saranga D.J."/>
            <person name="Sato H."/>
            <person name="Schaeffer S.W."/>
            <person name="Schatz M.C."/>
            <person name="Schlenke T."/>
            <person name="Schwartz R."/>
            <person name="Segarra C."/>
            <person name="Singh R.S."/>
            <person name="Sirot L."/>
            <person name="Sirota M."/>
            <person name="Sisneros N.B."/>
            <person name="Smith C.D."/>
            <person name="Smith T.F."/>
            <person name="Spieth J."/>
            <person name="Stage D.E."/>
            <person name="Stark A."/>
            <person name="Stephan W."/>
            <person name="Strausberg R.L."/>
            <person name="Strempel S."/>
            <person name="Sturgill D."/>
            <person name="Sutton G."/>
            <person name="Sutton G.G."/>
            <person name="Tao W."/>
            <person name="Teichmann S."/>
            <person name="Tobari Y.N."/>
            <person name="Tomimura Y."/>
            <person name="Tsolas J.M."/>
            <person name="Valente V.L."/>
            <person name="Venter E."/>
            <person name="Venter J.C."/>
            <person name="Vicario S."/>
            <person name="Vieira F.G."/>
            <person name="Vilella A.J."/>
            <person name="Villasante A."/>
            <person name="Walenz B."/>
            <person name="Wang J."/>
            <person name="Wasserman M."/>
            <person name="Watts T."/>
            <person name="Wilson D."/>
            <person name="Wilson R.K."/>
            <person name="Wing R.A."/>
            <person name="Wolfner M.F."/>
            <person name="Wong A."/>
            <person name="Wong G.K."/>
            <person name="Wu C.I."/>
            <person name="Wu G."/>
            <person name="Yamamoto D."/>
            <person name="Yang H.P."/>
            <person name="Yang S.P."/>
            <person name="Yorke J.A."/>
            <person name="Yoshida K."/>
            <person name="Zdobnov E."/>
            <person name="Zhang P."/>
            <person name="Zhang Y."/>
            <person name="Zimin A.V."/>
            <person name="Baldwin J."/>
            <person name="Abdouelleil A."/>
            <person name="Abdulkadir J."/>
            <person name="Abebe A."/>
            <person name="Abera B."/>
            <person name="Abreu J."/>
            <person name="Acer S.C."/>
            <person name="Aftuck L."/>
            <person name="Alexander A."/>
            <person name="An P."/>
            <person name="Anderson E."/>
            <person name="Anderson S."/>
            <person name="Arachi H."/>
            <person name="Azer M."/>
            <person name="Bachantsang P."/>
            <person name="Barry A."/>
            <person name="Bayul T."/>
            <person name="Berlin A."/>
            <person name="Bessette D."/>
            <person name="Bloom T."/>
            <person name="Blye J."/>
            <person name="Boguslavskiy L."/>
            <person name="Bonnet C."/>
            <person name="Boukhgalter B."/>
            <person name="Bourzgui I."/>
            <person name="Brown A."/>
            <person name="Cahill P."/>
            <person name="Channer S."/>
            <person name="Cheshatsang Y."/>
            <person name="Chuda L."/>
            <person name="Citroen M."/>
            <person name="Collymore A."/>
            <person name="Cooke P."/>
            <person name="Costello M."/>
            <person name="D'Aco K."/>
            <person name="Daza R."/>
            <person name="De Haan G."/>
            <person name="DeGray S."/>
            <person name="DeMaso C."/>
            <person name="Dhargay N."/>
            <person name="Dooley K."/>
            <person name="Dooley E."/>
            <person name="Doricent M."/>
            <person name="Dorje P."/>
            <person name="Dorjee K."/>
            <person name="Dupes A."/>
            <person name="Elong R."/>
            <person name="Falk J."/>
            <person name="Farina A."/>
            <person name="Faro S."/>
            <person name="Ferguson D."/>
            <person name="Fisher S."/>
            <person name="Foley C.D."/>
            <person name="Franke A."/>
            <person name="Friedrich D."/>
            <person name="Gadbois L."/>
            <person name="Gearin G."/>
            <person name="Gearin C.R."/>
            <person name="Giannoukos G."/>
            <person name="Goode T."/>
            <person name="Graham J."/>
            <person name="Grandbois E."/>
            <person name="Grewal S."/>
            <person name="Gyaltsen K."/>
            <person name="Hafez N."/>
            <person name="Hagos B."/>
            <person name="Hall J."/>
            <person name="Henson C."/>
            <person name="Hollinger A."/>
            <person name="Honan T."/>
            <person name="Huard M.D."/>
            <person name="Hughes L."/>
            <person name="Hurhula B."/>
            <person name="Husby M.E."/>
            <person name="Kamat A."/>
            <person name="Kanga B."/>
            <person name="Kashin S."/>
            <person name="Khazanovich D."/>
            <person name="Kisner P."/>
            <person name="Lance K."/>
            <person name="Lara M."/>
            <person name="Lee W."/>
            <person name="Lennon N."/>
            <person name="Letendre F."/>
            <person name="LeVine R."/>
            <person name="Lipovsky A."/>
            <person name="Liu X."/>
            <person name="Liu J."/>
            <person name="Liu S."/>
            <person name="Lokyitsang T."/>
            <person name="Lokyitsang Y."/>
            <person name="Lubonja R."/>
            <person name="Lui A."/>
            <person name="MacDonald P."/>
            <person name="Magnisalis V."/>
            <person name="Maru K."/>
            <person name="Matthews C."/>
            <person name="McCusker W."/>
            <person name="McDonough S."/>
            <person name="Mehta T."/>
            <person name="Meldrim J."/>
            <person name="Meneus L."/>
            <person name="Mihai O."/>
            <person name="Mihalev A."/>
            <person name="Mihova T."/>
            <person name="Mittelman R."/>
            <person name="Mlenga V."/>
            <person name="Montmayeur A."/>
            <person name="Mulrain L."/>
            <person name="Navidi A."/>
            <person name="Naylor J."/>
            <person name="Negash T."/>
            <person name="Nguyen T."/>
            <person name="Nguyen N."/>
            <person name="Nicol R."/>
            <person name="Norbu C."/>
            <person name="Norbu N."/>
            <person name="Novod N."/>
            <person name="O'Neill B."/>
            <person name="Osman S."/>
            <person name="Markiewicz E."/>
            <person name="Oyono O.L."/>
            <person name="Patti C."/>
            <person name="Phunkhang P."/>
            <person name="Pierre F."/>
            <person name="Priest M."/>
            <person name="Raghuraman S."/>
            <person name="Rege F."/>
            <person name="Reyes R."/>
            <person name="Rise C."/>
            <person name="Rogov P."/>
            <person name="Ross K."/>
            <person name="Ryan E."/>
            <person name="Settipalli S."/>
            <person name="Shea T."/>
            <person name="Sherpa N."/>
            <person name="Shi L."/>
            <person name="Shih D."/>
            <person name="Sparrow T."/>
            <person name="Spaulding J."/>
            <person name="Stalker J."/>
            <person name="Stange-Thomann N."/>
            <person name="Stavropoulos S."/>
            <person name="Stone C."/>
            <person name="Strader C."/>
            <person name="Tesfaye S."/>
            <person name="Thomson T."/>
            <person name="Thoulutsang Y."/>
            <person name="Thoulutsang D."/>
            <person name="Topham K."/>
            <person name="Topping I."/>
            <person name="Tsamla T."/>
            <person name="Vassiliev H."/>
            <person name="Vo A."/>
            <person name="Wangchuk T."/>
            <person name="Wangdi T."/>
            <person name="Weiand M."/>
            <person name="Wilkinson J."/>
            <person name="Wilson A."/>
            <person name="Yadav S."/>
            <person name="Young G."/>
            <person name="Yu Q."/>
            <person name="Zembek L."/>
            <person name="Zhong D."/>
            <person name="Zimmer A."/>
            <person name="Zwirko Z."/>
            <person name="Jaffe D.B."/>
            <person name="Alvarez P."/>
            <person name="Brockman W."/>
            <person name="Butler J."/>
            <person name="Chin C."/>
            <person name="Gnerre S."/>
            <person name="Grabherr M."/>
            <person name="Kleber M."/>
            <person name="Mauceli E."/>
            <person name="MacCallum I."/>
        </authorList>
    </citation>
    <scope>NUCLEOTIDE SEQUENCE [LARGE SCALE GENOMIC DNA]</scope>
    <source>
        <strain evidence="2">white501</strain>
    </source>
</reference>
<dbReference type="Proteomes" id="UP000000304">
    <property type="component" value="Chromosome 3L"/>
</dbReference>
<sequence>MLCGSDYDSVTFCILYCATSLVGADCRKLRLRHPKAPREARFGERLSSFVELWQELNAIWLGQFCGYYMQENIAKSTASTNSERESAAFVVQGLDGLPFIAVLTGYLNWEGIRVVINLNLALFQ</sequence>
<organism evidence="1 2">
    <name type="scientific">Drosophila simulans</name>
    <name type="common">Fruit fly</name>
    <dbReference type="NCBI Taxonomy" id="7240"/>
    <lineage>
        <taxon>Eukaryota</taxon>
        <taxon>Metazoa</taxon>
        <taxon>Ecdysozoa</taxon>
        <taxon>Arthropoda</taxon>
        <taxon>Hexapoda</taxon>
        <taxon>Insecta</taxon>
        <taxon>Pterygota</taxon>
        <taxon>Neoptera</taxon>
        <taxon>Endopterygota</taxon>
        <taxon>Diptera</taxon>
        <taxon>Brachycera</taxon>
        <taxon>Muscomorpha</taxon>
        <taxon>Ephydroidea</taxon>
        <taxon>Drosophilidae</taxon>
        <taxon>Drosophila</taxon>
        <taxon>Sophophora</taxon>
    </lineage>
</organism>
<dbReference type="EMBL" id="CM000363">
    <property type="protein sequence ID" value="EDX09630.1"/>
    <property type="molecule type" value="Genomic_DNA"/>
</dbReference>
<keyword evidence="2" id="KW-1185">Reference proteome</keyword>
<evidence type="ECO:0000313" key="1">
    <source>
        <dbReference type="EMBL" id="EDX09630.1"/>
    </source>
</evidence>
<name>B4QKZ7_DROSI</name>
<proteinExistence type="predicted"/>
<gene>
    <name evidence="1" type="primary">Dsim\GD14047</name>
    <name evidence="1" type="ORF">Dsim_GD14047</name>
</gene>
<evidence type="ECO:0000313" key="2">
    <source>
        <dbReference type="Proteomes" id="UP000000304"/>
    </source>
</evidence>
<accession>B4QKZ7</accession>
<dbReference type="HOGENOM" id="CLU_2006294_0_0_1"/>
<protein>
    <submittedName>
        <fullName evidence="1">GD14047</fullName>
    </submittedName>
</protein>